<evidence type="ECO:0000256" key="1">
    <source>
        <dbReference type="ARBA" id="ARBA00001947"/>
    </source>
</evidence>
<dbReference type="InterPro" id="IPR032466">
    <property type="entry name" value="Metal_Hydrolase"/>
</dbReference>
<dbReference type="InterPro" id="IPR011059">
    <property type="entry name" value="Metal-dep_hydrolase_composite"/>
</dbReference>
<dbReference type="InParanoid" id="Q5ASY7"/>
<evidence type="ECO:0000256" key="2">
    <source>
        <dbReference type="ARBA" id="ARBA00022723"/>
    </source>
</evidence>
<keyword evidence="7" id="KW-1185">Reference proteome</keyword>
<dbReference type="RefSeq" id="XP_681862.1">
    <property type="nucleotide sequence ID" value="XM_676770.1"/>
</dbReference>
<dbReference type="Pfam" id="PF01979">
    <property type="entry name" value="Amidohydro_1"/>
    <property type="match status" value="1"/>
</dbReference>
<keyword evidence="4" id="KW-0862">Zinc</keyword>
<dbReference type="KEGG" id="ani:ANIA_08593"/>
<dbReference type="PANTHER" id="PTHR11271">
    <property type="entry name" value="GUANINE DEAMINASE"/>
    <property type="match status" value="1"/>
</dbReference>
<dbReference type="SUPFAM" id="SSF51556">
    <property type="entry name" value="Metallo-dependent hydrolases"/>
    <property type="match status" value="1"/>
</dbReference>
<dbReference type="Gene3D" id="3.20.20.140">
    <property type="entry name" value="Metal-dependent hydrolases"/>
    <property type="match status" value="1"/>
</dbReference>
<dbReference type="GO" id="GO:0005829">
    <property type="term" value="C:cytosol"/>
    <property type="evidence" value="ECO:0000318"/>
    <property type="project" value="GO_Central"/>
</dbReference>
<accession>C8VAI1</accession>
<comment type="cofactor">
    <cofactor evidence="1">
        <name>Zn(2+)</name>
        <dbReference type="ChEBI" id="CHEBI:29105"/>
    </cofactor>
</comment>
<keyword evidence="3" id="KW-0378">Hydrolase</keyword>
<feature type="domain" description="Amidohydrolase-related" evidence="5">
    <location>
        <begin position="238"/>
        <end position="402"/>
    </location>
</feature>
<evidence type="ECO:0000256" key="4">
    <source>
        <dbReference type="ARBA" id="ARBA00022833"/>
    </source>
</evidence>
<evidence type="ECO:0000313" key="6">
    <source>
        <dbReference type="EMBL" id="CBF78375.1"/>
    </source>
</evidence>
<evidence type="ECO:0000259" key="5">
    <source>
        <dbReference type="Pfam" id="PF01979"/>
    </source>
</evidence>
<sequence length="465" mass="51156">MAPKILKDGTVLSYNASTQSIKALQRASILIVDDRITAIEENSDDLSAPSRTETIDVSGKIVSPGFVNTHVHVWETVYRSMGPDTTLAEYFGWVSHMSEITQAAFTPDDIYISSVEGNWSEPVMESGYRAAVDSGARVWWCYDVRHKEGFSSDEQWEAYGALIKDKSSPRVLPGLALDGLAWTVMNGDGKGADLIREKKEKLGLQALTMHHLGGPWPPMNTSPTTVCADNNIHEANLPIIFSHASFLTDSDKDLMRKHNVFISITPESECLYGQGQETGHEVSDQASLGVDTNWNFSGDIVGQARLWLQLVRFRNYTKTLAAGLIPKASPMAVEQAFLLGTRQGGRALRRDDIGVITVGAKADLVIFNGDSPSMLGWSDPIAAVILHASSGDIEHVLVDGEWKKKDFKLVDLPTGASWDELRERFLESSKRIQPHFKTPPPLPEKLFGVADFGEVENVSTVFKPS</sequence>
<dbReference type="Gene3D" id="2.30.40.10">
    <property type="entry name" value="Urease, subunit C, domain 1"/>
    <property type="match status" value="1"/>
</dbReference>
<dbReference type="AlphaFoldDB" id="Q5ASY7"/>
<name>Q5ASY7_EMENI</name>
<dbReference type="HOGENOM" id="CLU_012358_11_1_1"/>
<reference evidence="7" key="2">
    <citation type="journal article" date="2009" name="Fungal Genet. Biol.">
        <title>The 2008 update of the Aspergillus nidulans genome annotation: a community effort.</title>
        <authorList>
            <person name="Wortman J.R."/>
            <person name="Gilsenan J.M."/>
            <person name="Joardar V."/>
            <person name="Deegan J."/>
            <person name="Clutterbuck J."/>
            <person name="Andersen M.R."/>
            <person name="Archer D."/>
            <person name="Bencina M."/>
            <person name="Braus G."/>
            <person name="Coutinho P."/>
            <person name="von Dohren H."/>
            <person name="Doonan J."/>
            <person name="Driessen A.J."/>
            <person name="Durek P."/>
            <person name="Espeso E."/>
            <person name="Fekete E."/>
            <person name="Flipphi M."/>
            <person name="Estrada C.G."/>
            <person name="Geysens S."/>
            <person name="Goldman G."/>
            <person name="de Groot P.W."/>
            <person name="Hansen K."/>
            <person name="Harris S.D."/>
            <person name="Heinekamp T."/>
            <person name="Helmstaedt K."/>
            <person name="Henrissat B."/>
            <person name="Hofmann G."/>
            <person name="Homan T."/>
            <person name="Horio T."/>
            <person name="Horiuchi H."/>
            <person name="James S."/>
            <person name="Jones M."/>
            <person name="Karaffa L."/>
            <person name="Karanyi Z."/>
            <person name="Kato M."/>
            <person name="Keller N."/>
            <person name="Kelly D.E."/>
            <person name="Kiel J.A."/>
            <person name="Kim J.M."/>
            <person name="van der Klei I.J."/>
            <person name="Klis F.M."/>
            <person name="Kovalchuk A."/>
            <person name="Krasevec N."/>
            <person name="Kubicek C.P."/>
            <person name="Liu B."/>
            <person name="Maccabe A."/>
            <person name="Meyer V."/>
            <person name="Mirabito P."/>
            <person name="Miskei M."/>
            <person name="Mos M."/>
            <person name="Mullins J."/>
            <person name="Nelson D.R."/>
            <person name="Nielsen J."/>
            <person name="Oakley B.R."/>
            <person name="Osmani S.A."/>
            <person name="Pakula T."/>
            <person name="Paszewski A."/>
            <person name="Paulsen I."/>
            <person name="Pilsyk S."/>
            <person name="Pocsi I."/>
            <person name="Punt P.J."/>
            <person name="Ram A.F."/>
            <person name="Ren Q."/>
            <person name="Robellet X."/>
            <person name="Robson G."/>
            <person name="Seiboth B."/>
            <person name="van Solingen P."/>
            <person name="Specht T."/>
            <person name="Sun J."/>
            <person name="Taheri-Talesh N."/>
            <person name="Takeshita N."/>
            <person name="Ussery D."/>
            <person name="vanKuyk P.A."/>
            <person name="Visser H."/>
            <person name="van de Vondervoort P.J."/>
            <person name="de Vries R.P."/>
            <person name="Walton J."/>
            <person name="Xiang X."/>
            <person name="Xiong Y."/>
            <person name="Zeng A.P."/>
            <person name="Brandt B.W."/>
            <person name="Cornell M.J."/>
            <person name="van den Hondel C.A."/>
            <person name="Visser J."/>
            <person name="Oliver S.G."/>
            <person name="Turner G."/>
        </authorList>
    </citation>
    <scope>GENOME REANNOTATION</scope>
    <source>
        <strain evidence="7">FGSC A4 / ATCC 38163 / CBS 112.46 / NRRL 194 / M139</strain>
    </source>
</reference>
<dbReference type="PANTHER" id="PTHR11271:SF37">
    <property type="entry name" value="FAMILY PROTEIN, PUTATIVE (AFU_ORTHOLOGUE AFUA_4G00460)-RELATED"/>
    <property type="match status" value="1"/>
</dbReference>
<dbReference type="GO" id="GO:0019239">
    <property type="term" value="F:deaminase activity"/>
    <property type="evidence" value="ECO:0000318"/>
    <property type="project" value="GO_Central"/>
</dbReference>
<dbReference type="EMBL" id="BN001303">
    <property type="protein sequence ID" value="CBF78375.1"/>
    <property type="molecule type" value="Genomic_DNA"/>
</dbReference>
<dbReference type="GO" id="GO:0046872">
    <property type="term" value="F:metal ion binding"/>
    <property type="evidence" value="ECO:0007669"/>
    <property type="project" value="UniProtKB-KW"/>
</dbReference>
<accession>Q5ASY7</accession>
<dbReference type="Proteomes" id="UP000000560">
    <property type="component" value="Chromosome III"/>
</dbReference>
<dbReference type="OMA" id="RVFWSYA"/>
<keyword evidence="2" id="KW-0479">Metal-binding</keyword>
<dbReference type="OrthoDB" id="194468at2759"/>
<gene>
    <name evidence="6" type="ORF">ANIA_08593</name>
</gene>
<protein>
    <submittedName>
        <fullName evidence="6">Chlorohydrolase family protein, putative (AFU_orthologue AFUA_4G00460)</fullName>
    </submittedName>
</protein>
<dbReference type="InterPro" id="IPR051607">
    <property type="entry name" value="Metallo-dep_hydrolases"/>
</dbReference>
<dbReference type="InterPro" id="IPR006680">
    <property type="entry name" value="Amidohydro-rel"/>
</dbReference>
<organism evidence="6 7">
    <name type="scientific">Emericella nidulans (strain FGSC A4 / ATCC 38163 / CBS 112.46 / NRRL 194 / M139)</name>
    <name type="common">Aspergillus nidulans</name>
    <dbReference type="NCBI Taxonomy" id="227321"/>
    <lineage>
        <taxon>Eukaryota</taxon>
        <taxon>Fungi</taxon>
        <taxon>Dikarya</taxon>
        <taxon>Ascomycota</taxon>
        <taxon>Pezizomycotina</taxon>
        <taxon>Eurotiomycetes</taxon>
        <taxon>Eurotiomycetidae</taxon>
        <taxon>Eurotiales</taxon>
        <taxon>Aspergillaceae</taxon>
        <taxon>Aspergillus</taxon>
        <taxon>Aspergillus subgen. Nidulantes</taxon>
    </lineage>
</organism>
<dbReference type="SUPFAM" id="SSF51338">
    <property type="entry name" value="Composite domain of metallo-dependent hydrolases"/>
    <property type="match status" value="2"/>
</dbReference>
<evidence type="ECO:0000256" key="3">
    <source>
        <dbReference type="ARBA" id="ARBA00022801"/>
    </source>
</evidence>
<dbReference type="STRING" id="227321.Q5ASY7"/>
<proteinExistence type="predicted"/>
<dbReference type="GeneID" id="2868476"/>
<reference evidence="7" key="1">
    <citation type="journal article" date="2005" name="Nature">
        <title>Sequencing of Aspergillus nidulans and comparative analysis with A. fumigatus and A. oryzae.</title>
        <authorList>
            <person name="Galagan J.E."/>
            <person name="Calvo S.E."/>
            <person name="Cuomo C."/>
            <person name="Ma L.J."/>
            <person name="Wortman J.R."/>
            <person name="Batzoglou S."/>
            <person name="Lee S.I."/>
            <person name="Basturkmen M."/>
            <person name="Spevak C.C."/>
            <person name="Clutterbuck J."/>
            <person name="Kapitonov V."/>
            <person name="Jurka J."/>
            <person name="Scazzocchio C."/>
            <person name="Farman M."/>
            <person name="Butler J."/>
            <person name="Purcell S."/>
            <person name="Harris S."/>
            <person name="Braus G.H."/>
            <person name="Draht O."/>
            <person name="Busch S."/>
            <person name="D'Enfert C."/>
            <person name="Bouchier C."/>
            <person name="Goldman G.H."/>
            <person name="Bell-Pedersen D."/>
            <person name="Griffiths-Jones S."/>
            <person name="Doonan J.H."/>
            <person name="Yu J."/>
            <person name="Vienken K."/>
            <person name="Pain A."/>
            <person name="Freitag M."/>
            <person name="Selker E.U."/>
            <person name="Archer D.B."/>
            <person name="Penalva M.A."/>
            <person name="Oakley B.R."/>
            <person name="Momany M."/>
            <person name="Tanaka T."/>
            <person name="Kumagai T."/>
            <person name="Asai K."/>
            <person name="Machida M."/>
            <person name="Nierman W.C."/>
            <person name="Denning D.W."/>
            <person name="Caddick M."/>
            <person name="Hynes M."/>
            <person name="Paoletti M."/>
            <person name="Fischer R."/>
            <person name="Miller B."/>
            <person name="Dyer P."/>
            <person name="Sachs M.S."/>
            <person name="Osmani S.A."/>
            <person name="Birren B.W."/>
        </authorList>
    </citation>
    <scope>NUCLEOTIDE SEQUENCE [LARGE SCALE GENOMIC DNA]</scope>
    <source>
        <strain evidence="7">FGSC A4 / ATCC 38163 / CBS 112.46 / NRRL 194 / M139</strain>
    </source>
</reference>
<evidence type="ECO:0000313" key="7">
    <source>
        <dbReference type="Proteomes" id="UP000000560"/>
    </source>
</evidence>
<dbReference type="eggNOG" id="KOG3968">
    <property type="taxonomic scope" value="Eukaryota"/>
</dbReference>